<protein>
    <submittedName>
        <fullName evidence="3">Uncharacterized protein</fullName>
    </submittedName>
</protein>
<reference evidence="3" key="1">
    <citation type="journal article" date="2022" name="Int. J. Mol. Sci.">
        <title>Draft Genome of Tanacetum Coccineum: Genomic Comparison of Closely Related Tanacetum-Family Plants.</title>
        <authorList>
            <person name="Yamashiro T."/>
            <person name="Shiraishi A."/>
            <person name="Nakayama K."/>
            <person name="Satake H."/>
        </authorList>
    </citation>
    <scope>NUCLEOTIDE SEQUENCE</scope>
</reference>
<feature type="region of interest" description="Disordered" evidence="1">
    <location>
        <begin position="159"/>
        <end position="189"/>
    </location>
</feature>
<evidence type="ECO:0000256" key="2">
    <source>
        <dbReference type="SAM" id="Phobius"/>
    </source>
</evidence>
<evidence type="ECO:0000313" key="3">
    <source>
        <dbReference type="EMBL" id="GJS88286.1"/>
    </source>
</evidence>
<reference evidence="3" key="2">
    <citation type="submission" date="2022-01" db="EMBL/GenBank/DDBJ databases">
        <authorList>
            <person name="Yamashiro T."/>
            <person name="Shiraishi A."/>
            <person name="Satake H."/>
            <person name="Nakayama K."/>
        </authorList>
    </citation>
    <scope>NUCLEOTIDE SEQUENCE</scope>
</reference>
<keyword evidence="2" id="KW-0812">Transmembrane</keyword>
<accession>A0ABQ4ZFG7</accession>
<proteinExistence type="predicted"/>
<feature type="compositionally biased region" description="Basic and acidic residues" evidence="1">
    <location>
        <begin position="162"/>
        <end position="186"/>
    </location>
</feature>
<gene>
    <name evidence="3" type="ORF">Tco_0770922</name>
</gene>
<keyword evidence="4" id="KW-1185">Reference proteome</keyword>
<name>A0ABQ4ZFG7_9ASTR</name>
<feature type="transmembrane region" description="Helical" evidence="2">
    <location>
        <begin position="282"/>
        <end position="308"/>
    </location>
</feature>
<feature type="compositionally biased region" description="Acidic residues" evidence="1">
    <location>
        <begin position="130"/>
        <end position="140"/>
    </location>
</feature>
<keyword evidence="2" id="KW-0472">Membrane</keyword>
<dbReference type="EMBL" id="BQNB010011262">
    <property type="protein sequence ID" value="GJS88286.1"/>
    <property type="molecule type" value="Genomic_DNA"/>
</dbReference>
<feature type="transmembrane region" description="Helical" evidence="2">
    <location>
        <begin position="435"/>
        <end position="460"/>
    </location>
</feature>
<comment type="caution">
    <text evidence="3">The sequence shown here is derived from an EMBL/GenBank/DDBJ whole genome shotgun (WGS) entry which is preliminary data.</text>
</comment>
<evidence type="ECO:0000313" key="4">
    <source>
        <dbReference type="Proteomes" id="UP001151760"/>
    </source>
</evidence>
<dbReference type="Proteomes" id="UP001151760">
    <property type="component" value="Unassembled WGS sequence"/>
</dbReference>
<feature type="region of interest" description="Disordered" evidence="1">
    <location>
        <begin position="100"/>
        <end position="140"/>
    </location>
</feature>
<sequence>MVERSGGRGVTVVEERCGGGGVIVGMERYGGGVTVGYINGGVLPKTEVAGLPPQAWHEAAFTRIARIRGEVFRHRRGMKIHVCVRVREILGECDEIFEAEKTTSSSDEDHFGDNDDEADNGNQGDKDHGEDMEDENDIFDDGSECDIFLHQDFDNYQGEGGWIRDEVSGKDPGEHHDKDSPEKGMVDDTSEYSNTPVDLECHVNLPASPKDNWVCQSPTQSSKKTHISDTLHRTKMSPRNCSSDKVSVYQMRKLVLLQNAQAQLLSKGVFGCCFCCHRGGCLVAVLLSKGCLVAVFIIKGCLVAVFAVKTGLWSRLFEVYASELLSQFKGKTANIRCCSCIDDNKEHTELVTNGNVSSRKTRARASTTEFEEEMKQDDEYYEQHVAGGTVAYMEMYLSNSGETYSTIKSLEGVASDFSATSFVLIIHQHNLRVKLYSYVMIIGFPIYWPYRLAIATVTYLL</sequence>
<organism evidence="3 4">
    <name type="scientific">Tanacetum coccineum</name>
    <dbReference type="NCBI Taxonomy" id="301880"/>
    <lineage>
        <taxon>Eukaryota</taxon>
        <taxon>Viridiplantae</taxon>
        <taxon>Streptophyta</taxon>
        <taxon>Embryophyta</taxon>
        <taxon>Tracheophyta</taxon>
        <taxon>Spermatophyta</taxon>
        <taxon>Magnoliopsida</taxon>
        <taxon>eudicotyledons</taxon>
        <taxon>Gunneridae</taxon>
        <taxon>Pentapetalae</taxon>
        <taxon>asterids</taxon>
        <taxon>campanulids</taxon>
        <taxon>Asterales</taxon>
        <taxon>Asteraceae</taxon>
        <taxon>Asteroideae</taxon>
        <taxon>Anthemideae</taxon>
        <taxon>Anthemidinae</taxon>
        <taxon>Tanacetum</taxon>
    </lineage>
</organism>
<evidence type="ECO:0000256" key="1">
    <source>
        <dbReference type="SAM" id="MobiDB-lite"/>
    </source>
</evidence>
<keyword evidence="2" id="KW-1133">Transmembrane helix</keyword>